<organism evidence="1 2">
    <name type="scientific">Brachyspira suanatina</name>
    <dbReference type="NCBI Taxonomy" id="381802"/>
    <lineage>
        <taxon>Bacteria</taxon>
        <taxon>Pseudomonadati</taxon>
        <taxon>Spirochaetota</taxon>
        <taxon>Spirochaetia</taxon>
        <taxon>Brachyspirales</taxon>
        <taxon>Brachyspiraceae</taxon>
        <taxon>Brachyspira</taxon>
    </lineage>
</organism>
<dbReference type="EMBL" id="CVLB01000002">
    <property type="protein sequence ID" value="CRF34822.1"/>
    <property type="molecule type" value="Genomic_DNA"/>
</dbReference>
<dbReference type="AlphaFoldDB" id="A0A0G4K9M6"/>
<keyword evidence="2" id="KW-1185">Reference proteome</keyword>
<sequence length="167" mass="19999">MKKILLIFILIFSFVFAGYSISFHADENFLKKYFSYDKKSNSYVFNMKKFNTLSFKTLKIEENLFVIQTIIRFDKQLEGLKEVQFNNEVDTFVIPKINLIYAENSLVFIGFNNINSIDKLIEFFYNGNVYLEYVTENDTNRYKINSKTCKIFYEILKYNYEKQLNAQ</sequence>
<dbReference type="RefSeq" id="WP_048595436.1">
    <property type="nucleotide sequence ID" value="NZ_CVLB01000002.1"/>
</dbReference>
<gene>
    <name evidence="1" type="ORF">BRSU_2268</name>
</gene>
<dbReference type="OrthoDB" id="308242at2"/>
<proteinExistence type="predicted"/>
<evidence type="ECO:0000313" key="2">
    <source>
        <dbReference type="Proteomes" id="UP000043763"/>
    </source>
</evidence>
<name>A0A0G4K9M6_9SPIR</name>
<evidence type="ECO:0000313" key="1">
    <source>
        <dbReference type="EMBL" id="CRF34822.1"/>
    </source>
</evidence>
<accession>A0A0G4K9M6</accession>
<dbReference type="Proteomes" id="UP000043763">
    <property type="component" value="Unassembled WGS sequence"/>
</dbReference>
<reference evidence="2" key="1">
    <citation type="submission" date="2015-04" db="EMBL/GenBank/DDBJ databases">
        <authorList>
            <person name="Mushtaq Mamoona"/>
        </authorList>
    </citation>
    <scope>NUCLEOTIDE SEQUENCE [LARGE SCALE GENOMIC DNA]</scope>
    <source>
        <strain evidence="2">AN4859/03</strain>
    </source>
</reference>
<protein>
    <submittedName>
        <fullName evidence="1">Hypothetical membrane protein</fullName>
    </submittedName>
</protein>